<gene>
    <name evidence="2" type="ORF">SD10_09320</name>
</gene>
<dbReference type="Proteomes" id="UP000033054">
    <property type="component" value="Chromosome"/>
</dbReference>
<dbReference type="AlphaFoldDB" id="A0A0E3ZUB4"/>
<dbReference type="PANTHER" id="PTHR37957">
    <property type="entry name" value="BLR7070 PROTEIN"/>
    <property type="match status" value="1"/>
</dbReference>
<protein>
    <recommendedName>
        <fullName evidence="1">Phytase-like domain-containing protein</fullName>
    </recommendedName>
</protein>
<evidence type="ECO:0000313" key="2">
    <source>
        <dbReference type="EMBL" id="AKD55078.1"/>
    </source>
</evidence>
<dbReference type="SUPFAM" id="SSF63829">
    <property type="entry name" value="Calcium-dependent phosphotriesterase"/>
    <property type="match status" value="1"/>
</dbReference>
<evidence type="ECO:0000259" key="1">
    <source>
        <dbReference type="Pfam" id="PF13449"/>
    </source>
</evidence>
<dbReference type="Pfam" id="PF13449">
    <property type="entry name" value="Phytase-like"/>
    <property type="match status" value="1"/>
</dbReference>
<reference evidence="2 3" key="1">
    <citation type="journal article" date="2014" name="Curr. Microbiol.">
        <title>Spirosoma radiotolerans sp. nov., a gamma-radiation-resistant bacterium isolated from gamma ray-irradiated soil.</title>
        <authorList>
            <person name="Lee J.J."/>
            <person name="Srinivasan S."/>
            <person name="Lim S."/>
            <person name="Joe M."/>
            <person name="Im S."/>
            <person name="Bae S.I."/>
            <person name="Park K.R."/>
            <person name="Han J.H."/>
            <person name="Park S.H."/>
            <person name="Joo B.M."/>
            <person name="Park S.J."/>
            <person name="Kim M.K."/>
        </authorList>
    </citation>
    <scope>NUCLEOTIDE SEQUENCE [LARGE SCALE GENOMIC DNA]</scope>
    <source>
        <strain evidence="2 3">DG5A</strain>
    </source>
</reference>
<sequence length="434" mass="45653">MRFSHLPLSFVIAAGIAVTACEDHRLPAIISYPAFAEASDPKVLATSPNGTVIYNGGFGSAIAGDPLDPAVFYLLTDRGPNAAGSVANSIIFGKADFTPQVGKFRVVGNQLVLEQTILLKNAAGQLLTGLPNPVGQGNTGEIALDLNGKTIAPNADGIDSEGLALSSDGTFWVSDEYGPHIVHFDASGNTIERINPFGSGTGGRTLPKVLARRRPNRGMEGLTITPDGKTLVGLMQSPMYNPSSAAVSGSTVIRVVTFDIASGATKQYVYLMENASLTGCSEIAAITATTFLAIERDGDYGGNPVKPSTFKRVYKFDLAGATDISDPTNSDSGKLYNGLTVEQLKDKAGLQNAGIIPVTKTLVFDLLTNISPVYPHDKAEGISLIGSNRLAISNDDDFGVVDNGQNGFTTKILPATGQVDRNRIYFVTLPTPLK</sequence>
<keyword evidence="3" id="KW-1185">Reference proteome</keyword>
<evidence type="ECO:0000313" key="3">
    <source>
        <dbReference type="Proteomes" id="UP000033054"/>
    </source>
</evidence>
<dbReference type="InterPro" id="IPR027372">
    <property type="entry name" value="Phytase-like_dom"/>
</dbReference>
<dbReference type="PROSITE" id="PS51257">
    <property type="entry name" value="PROKAR_LIPOPROTEIN"/>
    <property type="match status" value="1"/>
</dbReference>
<dbReference type="HOGENOM" id="CLU_038919_0_0_10"/>
<dbReference type="RefSeq" id="WP_046573560.1">
    <property type="nucleotide sequence ID" value="NZ_CP010429.1"/>
</dbReference>
<accession>A0A0E3ZUB4</accession>
<organism evidence="2 3">
    <name type="scientific">Spirosoma radiotolerans</name>
    <dbReference type="NCBI Taxonomy" id="1379870"/>
    <lineage>
        <taxon>Bacteria</taxon>
        <taxon>Pseudomonadati</taxon>
        <taxon>Bacteroidota</taxon>
        <taxon>Cytophagia</taxon>
        <taxon>Cytophagales</taxon>
        <taxon>Cytophagaceae</taxon>
        <taxon>Spirosoma</taxon>
    </lineage>
</organism>
<dbReference type="OrthoDB" id="9803927at2"/>
<dbReference type="KEGG" id="srd:SD10_09320"/>
<feature type="domain" description="Phytase-like" evidence="1">
    <location>
        <begin position="56"/>
        <end position="398"/>
    </location>
</feature>
<name>A0A0E3ZUB4_9BACT</name>
<dbReference type="PANTHER" id="PTHR37957:SF1">
    <property type="entry name" value="PHYTASE-LIKE DOMAIN-CONTAINING PROTEIN"/>
    <property type="match status" value="1"/>
</dbReference>
<dbReference type="PATRIC" id="fig|1379870.5.peg.2030"/>
<dbReference type="STRING" id="1379870.SD10_09320"/>
<proteinExistence type="predicted"/>
<dbReference type="EMBL" id="CP010429">
    <property type="protein sequence ID" value="AKD55078.1"/>
    <property type="molecule type" value="Genomic_DNA"/>
</dbReference>